<accession>A0A5B7F980</accession>
<sequence>MSVAVTNNPIKVDSVGGRSSRNSGQILLCYSRGWLPTPVCPLVALLLPGHLSGLLQAISTFNNP</sequence>
<evidence type="ECO:0000313" key="1">
    <source>
        <dbReference type="EMBL" id="MPC41633.1"/>
    </source>
</evidence>
<reference evidence="1 2" key="1">
    <citation type="submission" date="2019-05" db="EMBL/GenBank/DDBJ databases">
        <title>Another draft genome of Portunus trituberculatus and its Hox gene families provides insights of decapod evolution.</title>
        <authorList>
            <person name="Jeong J.-H."/>
            <person name="Song I."/>
            <person name="Kim S."/>
            <person name="Choi T."/>
            <person name="Kim D."/>
            <person name="Ryu S."/>
            <person name="Kim W."/>
        </authorList>
    </citation>
    <scope>NUCLEOTIDE SEQUENCE [LARGE SCALE GENOMIC DNA]</scope>
    <source>
        <tissue evidence="1">Muscle</tissue>
    </source>
</reference>
<gene>
    <name evidence="1" type="ORF">E2C01_035234</name>
</gene>
<protein>
    <submittedName>
        <fullName evidence="1">Uncharacterized protein</fullName>
    </submittedName>
</protein>
<dbReference type="EMBL" id="VSRR010005134">
    <property type="protein sequence ID" value="MPC41633.1"/>
    <property type="molecule type" value="Genomic_DNA"/>
</dbReference>
<keyword evidence="2" id="KW-1185">Reference proteome</keyword>
<comment type="caution">
    <text evidence="1">The sequence shown here is derived from an EMBL/GenBank/DDBJ whole genome shotgun (WGS) entry which is preliminary data.</text>
</comment>
<name>A0A5B7F980_PORTR</name>
<dbReference type="Proteomes" id="UP000324222">
    <property type="component" value="Unassembled WGS sequence"/>
</dbReference>
<dbReference type="AlphaFoldDB" id="A0A5B7F980"/>
<evidence type="ECO:0000313" key="2">
    <source>
        <dbReference type="Proteomes" id="UP000324222"/>
    </source>
</evidence>
<proteinExistence type="predicted"/>
<organism evidence="1 2">
    <name type="scientific">Portunus trituberculatus</name>
    <name type="common">Swimming crab</name>
    <name type="synonym">Neptunus trituberculatus</name>
    <dbReference type="NCBI Taxonomy" id="210409"/>
    <lineage>
        <taxon>Eukaryota</taxon>
        <taxon>Metazoa</taxon>
        <taxon>Ecdysozoa</taxon>
        <taxon>Arthropoda</taxon>
        <taxon>Crustacea</taxon>
        <taxon>Multicrustacea</taxon>
        <taxon>Malacostraca</taxon>
        <taxon>Eumalacostraca</taxon>
        <taxon>Eucarida</taxon>
        <taxon>Decapoda</taxon>
        <taxon>Pleocyemata</taxon>
        <taxon>Brachyura</taxon>
        <taxon>Eubrachyura</taxon>
        <taxon>Portunoidea</taxon>
        <taxon>Portunidae</taxon>
        <taxon>Portuninae</taxon>
        <taxon>Portunus</taxon>
    </lineage>
</organism>